<comment type="caution">
    <text evidence="1">The sequence shown here is derived from an EMBL/GenBank/DDBJ whole genome shotgun (WGS) entry which is preliminary data.</text>
</comment>
<dbReference type="SUPFAM" id="SSF48613">
    <property type="entry name" value="Heme oxygenase-like"/>
    <property type="match status" value="1"/>
</dbReference>
<organism evidence="1 2">
    <name type="scientific">Streptomyces fuscichromogenes</name>
    <dbReference type="NCBI Taxonomy" id="1324013"/>
    <lineage>
        <taxon>Bacteria</taxon>
        <taxon>Bacillati</taxon>
        <taxon>Actinomycetota</taxon>
        <taxon>Actinomycetes</taxon>
        <taxon>Kitasatosporales</taxon>
        <taxon>Streptomycetaceae</taxon>
        <taxon>Streptomyces</taxon>
    </lineage>
</organism>
<keyword evidence="2" id="KW-1185">Reference proteome</keyword>
<dbReference type="AlphaFoldDB" id="A0A917XLR8"/>
<dbReference type="Proteomes" id="UP000653411">
    <property type="component" value="Unassembled WGS sequence"/>
</dbReference>
<reference evidence="1" key="1">
    <citation type="journal article" date="2014" name="Int. J. Syst. Evol. Microbiol.">
        <title>Complete genome sequence of Corynebacterium casei LMG S-19264T (=DSM 44701T), isolated from a smear-ripened cheese.</title>
        <authorList>
            <consortium name="US DOE Joint Genome Institute (JGI-PGF)"/>
            <person name="Walter F."/>
            <person name="Albersmeier A."/>
            <person name="Kalinowski J."/>
            <person name="Ruckert C."/>
        </authorList>
    </citation>
    <scope>NUCLEOTIDE SEQUENCE</scope>
    <source>
        <strain evidence="1">CGMCC 4.7110</strain>
    </source>
</reference>
<dbReference type="EMBL" id="BMML01000023">
    <property type="protein sequence ID" value="GGN35302.1"/>
    <property type="molecule type" value="Genomic_DNA"/>
</dbReference>
<gene>
    <name evidence="1" type="ORF">GCM10011578_077120</name>
</gene>
<name>A0A917XLR8_9ACTN</name>
<evidence type="ECO:0000313" key="1">
    <source>
        <dbReference type="EMBL" id="GGN35302.1"/>
    </source>
</evidence>
<sequence>MVPADSRAFLHLAQRATEQPAAERLGVFTAACAVDEERLRAYEPLPGRQAYPAYNSWLALNADPTDATLALGPRTHYAQAHEQMFWGAPR</sequence>
<accession>A0A917XLR8</accession>
<dbReference type="RefSeq" id="WP_189267555.1">
    <property type="nucleotide sequence ID" value="NZ_BMML01000023.1"/>
</dbReference>
<protein>
    <submittedName>
        <fullName evidence="1">Uncharacterized protein</fullName>
    </submittedName>
</protein>
<dbReference type="InterPro" id="IPR016084">
    <property type="entry name" value="Haem_Oase-like_multi-hlx"/>
</dbReference>
<proteinExistence type="predicted"/>
<evidence type="ECO:0000313" key="2">
    <source>
        <dbReference type="Proteomes" id="UP000653411"/>
    </source>
</evidence>
<reference evidence="1" key="2">
    <citation type="submission" date="2020-09" db="EMBL/GenBank/DDBJ databases">
        <authorList>
            <person name="Sun Q."/>
            <person name="Zhou Y."/>
        </authorList>
    </citation>
    <scope>NUCLEOTIDE SEQUENCE</scope>
    <source>
        <strain evidence="1">CGMCC 4.7110</strain>
    </source>
</reference>